<name>A0A1S1LQV8_MYCCH</name>
<dbReference type="EMBL" id="MLIQ01000014">
    <property type="protein sequence ID" value="OHU57111.1"/>
    <property type="molecule type" value="Genomic_DNA"/>
</dbReference>
<dbReference type="AlphaFoldDB" id="A0A1S1LQV8"/>
<protein>
    <submittedName>
        <fullName evidence="1">Uncharacterized protein</fullName>
    </submittedName>
</protein>
<sequence length="73" mass="8237">MTDADRAIAEFRIAERYNNWLSAQDHADRALEELETAIRGAASTRAWGIFNAIAALTGWSREKIRRISKSTKS</sequence>
<proteinExistence type="predicted"/>
<evidence type="ECO:0000313" key="1">
    <source>
        <dbReference type="EMBL" id="OHU57111.1"/>
    </source>
</evidence>
<dbReference type="Proteomes" id="UP000180043">
    <property type="component" value="Unassembled WGS sequence"/>
</dbReference>
<evidence type="ECO:0000313" key="2">
    <source>
        <dbReference type="Proteomes" id="UP000180043"/>
    </source>
</evidence>
<organism evidence="1 2">
    <name type="scientific">Mycobacteroides chelonae</name>
    <name type="common">Mycobacterium chelonae</name>
    <dbReference type="NCBI Taxonomy" id="1774"/>
    <lineage>
        <taxon>Bacteria</taxon>
        <taxon>Bacillati</taxon>
        <taxon>Actinomycetota</taxon>
        <taxon>Actinomycetes</taxon>
        <taxon>Mycobacteriales</taxon>
        <taxon>Mycobacteriaceae</taxon>
        <taxon>Mycobacteroides</taxon>
    </lineage>
</organism>
<accession>A0A1S1LQV8</accession>
<gene>
    <name evidence="1" type="ORF">BKG82_13055</name>
</gene>
<dbReference type="RefSeq" id="WP_070947486.1">
    <property type="nucleotide sequence ID" value="NZ_MLIQ01000014.1"/>
</dbReference>
<reference evidence="1 2" key="1">
    <citation type="submission" date="2016-10" db="EMBL/GenBank/DDBJ databases">
        <title>Evaluation of Human, Veterinary and Environmental Mycobacterium chelonae Isolates by Core Genome Phylogenomic Analysis, Targeted Gene Comparison, and Anti-microbial Susceptibility Patterns: A Tale of Mistaken Identities.</title>
        <authorList>
            <person name="Fogelson S.B."/>
            <person name="Camus A.C."/>
            <person name="Lorenz W."/>
            <person name="Vasireddy R."/>
            <person name="Vasireddy S."/>
            <person name="Smith T."/>
            <person name="Brown-Elliott B.A."/>
            <person name="Wallace R.J.Jr."/>
            <person name="Hasan N.A."/>
            <person name="Reischl U."/>
            <person name="Sanchez S."/>
        </authorList>
    </citation>
    <scope>NUCLEOTIDE SEQUENCE [LARGE SCALE GENOMIC DNA]</scope>
    <source>
        <strain evidence="1 2">15515</strain>
    </source>
</reference>
<comment type="caution">
    <text evidence="1">The sequence shown here is derived from an EMBL/GenBank/DDBJ whole genome shotgun (WGS) entry which is preliminary data.</text>
</comment>